<proteinExistence type="predicted"/>
<gene>
    <name evidence="1" type="ORF">EUB48_05820</name>
</gene>
<dbReference type="AlphaFoldDB" id="A0A515D8X0"/>
<evidence type="ECO:0000313" key="2">
    <source>
        <dbReference type="Proteomes" id="UP000316798"/>
    </source>
</evidence>
<accession>A0A515D8X0</accession>
<sequence length="205" mass="22776">MADPWFSPKEYPKAGHAVRCGDARWRARPAHSHRPLVRQSGGRVERGGALPGQLAWRWRLDQPLKNTDIHTRAGDDSALKVCVLFDEPLERVPALERTVLRVERSSTGQNLPAATLCYLWDSKYPAGTAGKNAFTNRLRYIVLQGPETPLAVWTAETRNVAQDFMKLFGDEEPDVPPVAGVLVGADADNTQGQSLGYVRDLHWVP</sequence>
<dbReference type="OrthoDB" id="9775969at2"/>
<protein>
    <submittedName>
        <fullName evidence="1">DUF3047 domain-containing protein</fullName>
    </submittedName>
</protein>
<dbReference type="Pfam" id="PF11249">
    <property type="entry name" value="DUF3047"/>
    <property type="match status" value="1"/>
</dbReference>
<organism evidence="1 2">
    <name type="scientific">Rhodoferax sediminis</name>
    <dbReference type="NCBI Taxonomy" id="2509614"/>
    <lineage>
        <taxon>Bacteria</taxon>
        <taxon>Pseudomonadati</taxon>
        <taxon>Pseudomonadota</taxon>
        <taxon>Betaproteobacteria</taxon>
        <taxon>Burkholderiales</taxon>
        <taxon>Comamonadaceae</taxon>
        <taxon>Rhodoferax</taxon>
    </lineage>
</organism>
<name>A0A515D8X0_9BURK</name>
<dbReference type="InterPro" id="IPR021409">
    <property type="entry name" value="DUF3047"/>
</dbReference>
<dbReference type="Proteomes" id="UP000316798">
    <property type="component" value="Chromosome"/>
</dbReference>
<keyword evidence="2" id="KW-1185">Reference proteome</keyword>
<evidence type="ECO:0000313" key="1">
    <source>
        <dbReference type="EMBL" id="QDL36863.1"/>
    </source>
</evidence>
<reference evidence="1 2" key="1">
    <citation type="submission" date="2019-01" db="EMBL/GenBank/DDBJ databases">
        <title>Genomic insights into a novel species Rhodoferax sp.</title>
        <authorList>
            <person name="Jin L."/>
        </authorList>
    </citation>
    <scope>NUCLEOTIDE SEQUENCE [LARGE SCALE GENOMIC DNA]</scope>
    <source>
        <strain evidence="1 2">CHu59-6-5</strain>
    </source>
</reference>
<dbReference type="KEGG" id="rhf:EUB48_05820"/>
<dbReference type="EMBL" id="CP035503">
    <property type="protein sequence ID" value="QDL36863.1"/>
    <property type="molecule type" value="Genomic_DNA"/>
</dbReference>